<comment type="caution">
    <text evidence="2">The sequence shown here is derived from an EMBL/GenBank/DDBJ whole genome shotgun (WGS) entry which is preliminary data.</text>
</comment>
<accession>A0A316E028</accession>
<evidence type="ECO:0000313" key="4">
    <source>
        <dbReference type="Proteomes" id="UP000651837"/>
    </source>
</evidence>
<proteinExistence type="predicted"/>
<dbReference type="RefSeq" id="WP_109650600.1">
    <property type="nucleotide sequence ID" value="NZ_JACWLN010000004.1"/>
</dbReference>
<evidence type="ECO:0000313" key="3">
    <source>
        <dbReference type="Proteomes" id="UP000245667"/>
    </source>
</evidence>
<dbReference type="EMBL" id="JACWLN010000004">
    <property type="protein sequence ID" value="MBD1261038.1"/>
    <property type="molecule type" value="Genomic_DNA"/>
</dbReference>
<organism evidence="2 3">
    <name type="scientific">Maribacter polysiphoniae</name>
    <dbReference type="NCBI Taxonomy" id="429344"/>
    <lineage>
        <taxon>Bacteria</taxon>
        <taxon>Pseudomonadati</taxon>
        <taxon>Bacteroidota</taxon>
        <taxon>Flavobacteriia</taxon>
        <taxon>Flavobacteriales</taxon>
        <taxon>Flavobacteriaceae</taxon>
        <taxon>Maribacter</taxon>
    </lineage>
</organism>
<sequence>MENYRTRPKGDYIQQTDWNELYVLTKHWKSDLTFYQQDLKFLLKLLDKYFIWITKKENLDAVKKIGEGILKDKKTGDQLLNRVDGHLTHIAQTIEDPFKHDTRLFREEHQELEDDIAKFYKTVRSNRKQVFAITEHIVDVENLEHLLEE</sequence>
<dbReference type="OrthoDB" id="1441145at2"/>
<keyword evidence="4" id="KW-1185">Reference proteome</keyword>
<evidence type="ECO:0000313" key="1">
    <source>
        <dbReference type="EMBL" id="MBD1261038.1"/>
    </source>
</evidence>
<evidence type="ECO:0000313" key="2">
    <source>
        <dbReference type="EMBL" id="PWK23721.1"/>
    </source>
</evidence>
<dbReference type="Proteomes" id="UP000245667">
    <property type="component" value="Unassembled WGS sequence"/>
</dbReference>
<dbReference type="AlphaFoldDB" id="A0A316E028"/>
<name>A0A316E028_9FLAO</name>
<dbReference type="EMBL" id="QGGQ01000004">
    <property type="protein sequence ID" value="PWK23721.1"/>
    <property type="molecule type" value="Genomic_DNA"/>
</dbReference>
<gene>
    <name evidence="1" type="ORF">HZY62_10600</name>
    <name evidence="2" type="ORF">LX92_02288</name>
</gene>
<reference evidence="1 4" key="2">
    <citation type="submission" date="2020-07" db="EMBL/GenBank/DDBJ databases">
        <title>The draft genome sequence of Maribacter polysiphoniae KCTC 22021.</title>
        <authorList>
            <person name="Mu L."/>
        </authorList>
    </citation>
    <scope>NUCLEOTIDE SEQUENCE [LARGE SCALE GENOMIC DNA]</scope>
    <source>
        <strain evidence="1 4">KCTC 22021</strain>
    </source>
</reference>
<reference evidence="2 3" key="1">
    <citation type="submission" date="2018-05" db="EMBL/GenBank/DDBJ databases">
        <title>Genomic Encyclopedia of Archaeal and Bacterial Type Strains, Phase II (KMG-II): from individual species to whole genera.</title>
        <authorList>
            <person name="Goeker M."/>
        </authorList>
    </citation>
    <scope>NUCLEOTIDE SEQUENCE [LARGE SCALE GENOMIC DNA]</scope>
    <source>
        <strain evidence="2 3">DSM 23514</strain>
    </source>
</reference>
<dbReference type="Proteomes" id="UP000651837">
    <property type="component" value="Unassembled WGS sequence"/>
</dbReference>
<protein>
    <submittedName>
        <fullName evidence="2">Uncharacterized protein</fullName>
    </submittedName>
</protein>